<comment type="caution">
    <text evidence="1">The sequence shown here is derived from an EMBL/GenBank/DDBJ whole genome shotgun (WGS) entry which is preliminary data.</text>
</comment>
<dbReference type="InterPro" id="IPR021283">
    <property type="entry name" value="Phage_Wedge1"/>
</dbReference>
<evidence type="ECO:0000313" key="2">
    <source>
        <dbReference type="Proteomes" id="UP001589792"/>
    </source>
</evidence>
<gene>
    <name evidence="1" type="ORF">ACFFJ3_21040</name>
</gene>
<protein>
    <submittedName>
        <fullName evidence="1">DUF2612 domain-containing protein</fullName>
    </submittedName>
</protein>
<dbReference type="Proteomes" id="UP001589792">
    <property type="component" value="Unassembled WGS sequence"/>
</dbReference>
<reference evidence="1 2" key="1">
    <citation type="submission" date="2024-09" db="EMBL/GenBank/DDBJ databases">
        <authorList>
            <person name="Sun Q."/>
            <person name="Mori K."/>
        </authorList>
    </citation>
    <scope>NUCLEOTIDE SEQUENCE [LARGE SCALE GENOMIC DNA]</scope>
    <source>
        <strain evidence="1 2">CCM 8626</strain>
    </source>
</reference>
<proteinExistence type="predicted"/>
<accession>A0ABV6EIX3</accession>
<name>A0ABV6EIX3_9GAMM</name>
<dbReference type="Pfam" id="PF11041">
    <property type="entry name" value="Phage_Wedge1"/>
    <property type="match status" value="1"/>
</dbReference>
<dbReference type="EMBL" id="JBHLXG010000031">
    <property type="protein sequence ID" value="MFC0228943.1"/>
    <property type="molecule type" value="Genomic_DNA"/>
</dbReference>
<dbReference type="RefSeq" id="WP_380679243.1">
    <property type="nucleotide sequence ID" value="NZ_CP173186.1"/>
</dbReference>
<organism evidence="1 2">
    <name type="scientific">Serratia aquatilis</name>
    <dbReference type="NCBI Taxonomy" id="1737515"/>
    <lineage>
        <taxon>Bacteria</taxon>
        <taxon>Pseudomonadati</taxon>
        <taxon>Pseudomonadota</taxon>
        <taxon>Gammaproteobacteria</taxon>
        <taxon>Enterobacterales</taxon>
        <taxon>Yersiniaceae</taxon>
        <taxon>Serratia</taxon>
    </lineage>
</organism>
<evidence type="ECO:0000313" key="1">
    <source>
        <dbReference type="EMBL" id="MFC0228943.1"/>
    </source>
</evidence>
<sequence length="208" mass="23252">MNETKYQRLITSYHKNKPRFYDHISLITHPLINLQRTTNGLLKDFDLDAAVGSQLDVLGLWIGINREVITPIVGYSLQSIEVNEGGATQSAIRLDDETYRTVLRAKIQANHWDGTLETLDGIYQSIFTDGQVKVLVIDNFDMTMTIYFFGSDISPVLRAVIKSGYLDVKPEGVGVRYVIADVPLFGFDLNNEFTAGFDSGAWGILLGE</sequence>
<keyword evidence="2" id="KW-1185">Reference proteome</keyword>